<evidence type="ECO:0000256" key="2">
    <source>
        <dbReference type="ARBA" id="ARBA00023002"/>
    </source>
</evidence>
<name>A0A9P4ULU4_9PEZI</name>
<keyword evidence="2" id="KW-0560">Oxidoreductase</keyword>
<organism evidence="3 4">
    <name type="scientific">Polychaeton citri CBS 116435</name>
    <dbReference type="NCBI Taxonomy" id="1314669"/>
    <lineage>
        <taxon>Eukaryota</taxon>
        <taxon>Fungi</taxon>
        <taxon>Dikarya</taxon>
        <taxon>Ascomycota</taxon>
        <taxon>Pezizomycotina</taxon>
        <taxon>Dothideomycetes</taxon>
        <taxon>Dothideomycetidae</taxon>
        <taxon>Capnodiales</taxon>
        <taxon>Capnodiaceae</taxon>
        <taxon>Polychaeton</taxon>
    </lineage>
</organism>
<accession>A0A9P4ULU4</accession>
<evidence type="ECO:0000313" key="4">
    <source>
        <dbReference type="Proteomes" id="UP000799441"/>
    </source>
</evidence>
<gene>
    <name evidence="3" type="ORF">K431DRAFT_340365</name>
</gene>
<evidence type="ECO:0000256" key="1">
    <source>
        <dbReference type="ARBA" id="ARBA00006484"/>
    </source>
</evidence>
<dbReference type="PANTHER" id="PTHR43669:SF4">
    <property type="entry name" value="SHORT-CHAIN DEHYDROGENASE"/>
    <property type="match status" value="1"/>
</dbReference>
<dbReference type="InterPro" id="IPR036291">
    <property type="entry name" value="NAD(P)-bd_dom_sf"/>
</dbReference>
<keyword evidence="4" id="KW-1185">Reference proteome</keyword>
<dbReference type="OrthoDB" id="5336600at2759"/>
<dbReference type="Gene3D" id="3.40.50.720">
    <property type="entry name" value="NAD(P)-binding Rossmann-like Domain"/>
    <property type="match status" value="1"/>
</dbReference>
<proteinExistence type="inferred from homology"/>
<dbReference type="SUPFAM" id="SSF51735">
    <property type="entry name" value="NAD(P)-binding Rossmann-fold domains"/>
    <property type="match status" value="1"/>
</dbReference>
<dbReference type="AlphaFoldDB" id="A0A9P4ULU4"/>
<dbReference type="Proteomes" id="UP000799441">
    <property type="component" value="Unassembled WGS sequence"/>
</dbReference>
<comment type="similarity">
    <text evidence="1">Belongs to the short-chain dehydrogenases/reductases (SDR) family.</text>
</comment>
<reference evidence="3" key="1">
    <citation type="journal article" date="2020" name="Stud. Mycol.">
        <title>101 Dothideomycetes genomes: a test case for predicting lifestyles and emergence of pathogens.</title>
        <authorList>
            <person name="Haridas S."/>
            <person name="Albert R."/>
            <person name="Binder M."/>
            <person name="Bloem J."/>
            <person name="Labutti K."/>
            <person name="Salamov A."/>
            <person name="Andreopoulos B."/>
            <person name="Baker S."/>
            <person name="Barry K."/>
            <person name="Bills G."/>
            <person name="Bluhm B."/>
            <person name="Cannon C."/>
            <person name="Castanera R."/>
            <person name="Culley D."/>
            <person name="Daum C."/>
            <person name="Ezra D."/>
            <person name="Gonzalez J."/>
            <person name="Henrissat B."/>
            <person name="Kuo A."/>
            <person name="Liang C."/>
            <person name="Lipzen A."/>
            <person name="Lutzoni F."/>
            <person name="Magnuson J."/>
            <person name="Mondo S."/>
            <person name="Nolan M."/>
            <person name="Ohm R."/>
            <person name="Pangilinan J."/>
            <person name="Park H.-J."/>
            <person name="Ramirez L."/>
            <person name="Alfaro M."/>
            <person name="Sun H."/>
            <person name="Tritt A."/>
            <person name="Yoshinaga Y."/>
            <person name="Zwiers L.-H."/>
            <person name="Turgeon B."/>
            <person name="Goodwin S."/>
            <person name="Spatafora J."/>
            <person name="Crous P."/>
            <person name="Grigoriev I."/>
        </authorList>
    </citation>
    <scope>NUCLEOTIDE SEQUENCE</scope>
    <source>
        <strain evidence="3">CBS 116435</strain>
    </source>
</reference>
<comment type="caution">
    <text evidence="3">The sequence shown here is derived from an EMBL/GenBank/DDBJ whole genome shotgun (WGS) entry which is preliminary data.</text>
</comment>
<evidence type="ECO:0000313" key="3">
    <source>
        <dbReference type="EMBL" id="KAF2718889.1"/>
    </source>
</evidence>
<dbReference type="EMBL" id="MU003818">
    <property type="protein sequence ID" value="KAF2718889.1"/>
    <property type="molecule type" value="Genomic_DNA"/>
</dbReference>
<dbReference type="Pfam" id="PF13561">
    <property type="entry name" value="adh_short_C2"/>
    <property type="match status" value="1"/>
</dbReference>
<dbReference type="GO" id="GO:0016491">
    <property type="term" value="F:oxidoreductase activity"/>
    <property type="evidence" value="ECO:0007669"/>
    <property type="project" value="UniProtKB-KW"/>
</dbReference>
<sequence>MAATSQVILIFGSGPNVGQHVARAFAAKGYKIALVSRNPKEQDSANQVNIASDLSDPDAVIDAFTKVKSLLGLPSVVVYNAAAATQNEPKHPLSLSLTDFTRDLNVNTVSAFAAAQQAAAAFEQLPDTASRTFIYTGNILNTITMAPLLDLGVGKSATAHVIQSAASAYADRGFKFYYGDERNDDGSPAYAKIDGEAHGEFYSQLSEHKLQGPWLQTFVKGSGYKKF</sequence>
<dbReference type="InterPro" id="IPR002347">
    <property type="entry name" value="SDR_fam"/>
</dbReference>
<protein>
    <submittedName>
        <fullName evidence="3">Short-chain dehydrogenase</fullName>
    </submittedName>
</protein>
<dbReference type="PANTHER" id="PTHR43669">
    <property type="entry name" value="5-KETO-D-GLUCONATE 5-REDUCTASE"/>
    <property type="match status" value="1"/>
</dbReference>